<dbReference type="AlphaFoldDB" id="A0A1V3IZF7"/>
<evidence type="ECO:0000313" key="2">
    <source>
        <dbReference type="EMBL" id="OOF46406.1"/>
    </source>
</evidence>
<dbReference type="OrthoDB" id="9794403at2"/>
<evidence type="ECO:0000313" key="3">
    <source>
        <dbReference type="EMBL" id="OOF47847.1"/>
    </source>
</evidence>
<dbReference type="EMBL" id="MLHK01000017">
    <property type="protein sequence ID" value="OOF46406.1"/>
    <property type="molecule type" value="Genomic_DNA"/>
</dbReference>
<dbReference type="NCBIfam" id="NF047646">
    <property type="entry name" value="REP_Tyr_transpos"/>
    <property type="match status" value="1"/>
</dbReference>
<evidence type="ECO:0000259" key="1">
    <source>
        <dbReference type="SMART" id="SM01321"/>
    </source>
</evidence>
<comment type="caution">
    <text evidence="3">The sequence shown here is derived from an EMBL/GenBank/DDBJ whole genome shotgun (WGS) entry which is preliminary data.</text>
</comment>
<dbReference type="GO" id="GO:0006313">
    <property type="term" value="P:DNA transposition"/>
    <property type="evidence" value="ECO:0007669"/>
    <property type="project" value="InterPro"/>
</dbReference>
<dbReference type="Gene3D" id="3.30.70.1290">
    <property type="entry name" value="Transposase IS200-like"/>
    <property type="match status" value="1"/>
</dbReference>
<feature type="domain" description="Transposase IS200-like" evidence="1">
    <location>
        <begin position="9"/>
        <end position="132"/>
    </location>
</feature>
<protein>
    <submittedName>
        <fullName evidence="3">Transposase</fullName>
    </submittedName>
</protein>
<dbReference type="GO" id="GO:0043565">
    <property type="term" value="F:sequence-specific DNA binding"/>
    <property type="evidence" value="ECO:0007669"/>
    <property type="project" value="TreeGrafter"/>
</dbReference>
<dbReference type="InterPro" id="IPR052715">
    <property type="entry name" value="RAYT_transposase"/>
</dbReference>
<evidence type="ECO:0000313" key="4">
    <source>
        <dbReference type="Proteomes" id="UP000188728"/>
    </source>
</evidence>
<dbReference type="SUPFAM" id="SSF143422">
    <property type="entry name" value="Transposase IS200-like"/>
    <property type="match status" value="1"/>
</dbReference>
<accession>A0A1V3IWA0</accession>
<reference evidence="4 5" key="1">
    <citation type="submission" date="2016-10" db="EMBL/GenBank/DDBJ databases">
        <title>Rodentibacter gen. nov. and new species.</title>
        <authorList>
            <person name="Christensen H."/>
        </authorList>
    </citation>
    <scope>NUCLEOTIDE SEQUENCE [LARGE SCALE GENOMIC DNA]</scope>
    <source>
        <strain evidence="2 4">H1983213011</strain>
        <strain evidence="3 5">H1987082031</strain>
    </source>
</reference>
<name>A0A1V3IZF7_9PAST</name>
<dbReference type="InterPro" id="IPR002686">
    <property type="entry name" value="Transposase_17"/>
</dbReference>
<dbReference type="RefSeq" id="WP_077419689.1">
    <property type="nucleotide sequence ID" value="NZ_MLHK01000017.1"/>
</dbReference>
<dbReference type="InterPro" id="IPR036515">
    <property type="entry name" value="Transposase_17_sf"/>
</dbReference>
<accession>A0A1V3IZF7</accession>
<dbReference type="Proteomes" id="UP000188728">
    <property type="component" value="Unassembled WGS sequence"/>
</dbReference>
<organism evidence="3 5">
    <name type="scientific">Rodentibacter trehalosifermentans</name>
    <dbReference type="NCBI Taxonomy" id="1908263"/>
    <lineage>
        <taxon>Bacteria</taxon>
        <taxon>Pseudomonadati</taxon>
        <taxon>Pseudomonadota</taxon>
        <taxon>Gammaproteobacteria</taxon>
        <taxon>Pasteurellales</taxon>
        <taxon>Pasteurellaceae</taxon>
        <taxon>Rodentibacter</taxon>
    </lineage>
</organism>
<dbReference type="PANTHER" id="PTHR36966">
    <property type="entry name" value="REP-ASSOCIATED TYROSINE TRANSPOSASE"/>
    <property type="match status" value="1"/>
</dbReference>
<dbReference type="EMBL" id="MLHL01000041">
    <property type="protein sequence ID" value="OOF47847.1"/>
    <property type="molecule type" value="Genomic_DNA"/>
</dbReference>
<keyword evidence="5" id="KW-1185">Reference proteome</keyword>
<dbReference type="SMART" id="SM01321">
    <property type="entry name" value="Y1_Tnp"/>
    <property type="match status" value="1"/>
</dbReference>
<gene>
    <name evidence="2" type="ORF">BKK51_02670</name>
    <name evidence="3" type="ORF">BKK52_07720</name>
</gene>
<dbReference type="GO" id="GO:0004803">
    <property type="term" value="F:transposase activity"/>
    <property type="evidence" value="ECO:0007669"/>
    <property type="project" value="InterPro"/>
</dbReference>
<sequence>MSFYRRNYIKGGTFFFTVKLADPKSHLLIEHIDLLREAYQFVKQKYPFKTEAICILPNHIHCIWTLPENDSNYSLRLRLLKTRFSSHFKAKNNLSPSKQRRKEKGIWQRRFYEHTIRDDKDFENCVNYIHYNPVKHGWVEKVKDWQFSTFHQYVKNKIYPENWG</sequence>
<evidence type="ECO:0000313" key="5">
    <source>
        <dbReference type="Proteomes" id="UP000189161"/>
    </source>
</evidence>
<dbReference type="Proteomes" id="UP000189161">
    <property type="component" value="Unassembled WGS sequence"/>
</dbReference>
<dbReference type="Pfam" id="PF01797">
    <property type="entry name" value="Y1_Tnp"/>
    <property type="match status" value="1"/>
</dbReference>
<dbReference type="PANTHER" id="PTHR36966:SF1">
    <property type="entry name" value="REP-ASSOCIATED TYROSINE TRANSPOSASE"/>
    <property type="match status" value="1"/>
</dbReference>
<proteinExistence type="predicted"/>